<organism evidence="10 11">
    <name type="scientific">Ammoniphilus resinae</name>
    <dbReference type="NCBI Taxonomy" id="861532"/>
    <lineage>
        <taxon>Bacteria</taxon>
        <taxon>Bacillati</taxon>
        <taxon>Bacillota</taxon>
        <taxon>Bacilli</taxon>
        <taxon>Bacillales</taxon>
        <taxon>Paenibacillaceae</taxon>
        <taxon>Aneurinibacillus group</taxon>
        <taxon>Ammoniphilus</taxon>
    </lineage>
</organism>
<dbReference type="InterPro" id="IPR050245">
    <property type="entry name" value="PrsA_foldase"/>
</dbReference>
<dbReference type="PANTHER" id="PTHR47245">
    <property type="entry name" value="PEPTIDYLPROLYL ISOMERASE"/>
    <property type="match status" value="1"/>
</dbReference>
<evidence type="ECO:0000256" key="3">
    <source>
        <dbReference type="ARBA" id="ARBA00022729"/>
    </source>
</evidence>
<protein>
    <recommendedName>
        <fullName evidence="2">peptidylprolyl isomerase</fullName>
        <ecNumber evidence="2">5.2.1.8</ecNumber>
    </recommendedName>
</protein>
<dbReference type="InterPro" id="IPR027304">
    <property type="entry name" value="Trigger_fact/SurA_dom_sf"/>
</dbReference>
<dbReference type="EC" id="5.2.1.8" evidence="2"/>
<evidence type="ECO:0000259" key="9">
    <source>
        <dbReference type="PROSITE" id="PS50198"/>
    </source>
</evidence>
<evidence type="ECO:0000256" key="1">
    <source>
        <dbReference type="ARBA" id="ARBA00000971"/>
    </source>
</evidence>
<feature type="compositionally biased region" description="Polar residues" evidence="7">
    <location>
        <begin position="40"/>
        <end position="50"/>
    </location>
</feature>
<evidence type="ECO:0000313" key="11">
    <source>
        <dbReference type="Proteomes" id="UP001519343"/>
    </source>
</evidence>
<sequence length="349" mass="39413">MLPIKKWSVILLSFALATSVLTACQSGDEEKAKAKEETSQNETQPGNSGENPLPIVKVDLGMKPDETVANYEGGTLTAGQFKDYLEIQAFVNPQAGLAINEKDPEALKLFVDSYVGELKMAEKAPESGDYKKGGEDITGRILDQYKMVYGGDEKKVEQQMKDQGVTKEELQEFFIRYKKVEAYLGSQVSDDDLKKQYDDMKKAGQLKTASVRHILIMFENRTPEEAKKLADEIADRLRKGEDFAKLAKEKSEDPGSKDNGGLYEDADVNMWVPEFKKAALELPLNEISDPVKTDYGYHVMKVEKRSERSFDDVKEALRSQLINTKYDEFMKNNVEKMVKEVHLPENPKK</sequence>
<comment type="caution">
    <text evidence="10">The sequence shown here is derived from an EMBL/GenBank/DDBJ whole genome shotgun (WGS) entry which is preliminary data.</text>
</comment>
<evidence type="ECO:0000256" key="6">
    <source>
        <dbReference type="PROSITE-ProRule" id="PRU00278"/>
    </source>
</evidence>
<evidence type="ECO:0000256" key="7">
    <source>
        <dbReference type="SAM" id="MobiDB-lite"/>
    </source>
</evidence>
<keyword evidence="11" id="KW-1185">Reference proteome</keyword>
<comment type="catalytic activity">
    <reaction evidence="1">
        <text>[protein]-peptidylproline (omega=180) = [protein]-peptidylproline (omega=0)</text>
        <dbReference type="Rhea" id="RHEA:16237"/>
        <dbReference type="Rhea" id="RHEA-COMP:10747"/>
        <dbReference type="Rhea" id="RHEA-COMP:10748"/>
        <dbReference type="ChEBI" id="CHEBI:83833"/>
        <dbReference type="ChEBI" id="CHEBI:83834"/>
        <dbReference type="EC" id="5.2.1.8"/>
    </reaction>
</comment>
<dbReference type="PANTHER" id="PTHR47245:SF1">
    <property type="entry name" value="FOLDASE PROTEIN PRSA"/>
    <property type="match status" value="1"/>
</dbReference>
<feature type="chain" id="PRO_5046936917" description="peptidylprolyl isomerase" evidence="8">
    <location>
        <begin position="23"/>
        <end position="349"/>
    </location>
</feature>
<evidence type="ECO:0000256" key="5">
    <source>
        <dbReference type="ARBA" id="ARBA00023235"/>
    </source>
</evidence>
<dbReference type="RefSeq" id="WP_209810502.1">
    <property type="nucleotide sequence ID" value="NZ_JAGGKT010000006.1"/>
</dbReference>
<keyword evidence="4 6" id="KW-0697">Rotamase</keyword>
<feature type="compositionally biased region" description="Basic and acidic residues" evidence="7">
    <location>
        <begin position="28"/>
        <end position="38"/>
    </location>
</feature>
<feature type="signal peptide" evidence="8">
    <location>
        <begin position="1"/>
        <end position="22"/>
    </location>
</feature>
<dbReference type="SUPFAM" id="SSF109998">
    <property type="entry name" value="Triger factor/SurA peptide-binding domain-like"/>
    <property type="match status" value="1"/>
</dbReference>
<evidence type="ECO:0000313" key="10">
    <source>
        <dbReference type="EMBL" id="MBP1932465.1"/>
    </source>
</evidence>
<dbReference type="EMBL" id="JAGGKT010000006">
    <property type="protein sequence ID" value="MBP1932465.1"/>
    <property type="molecule type" value="Genomic_DNA"/>
</dbReference>
<evidence type="ECO:0000256" key="2">
    <source>
        <dbReference type="ARBA" id="ARBA00013194"/>
    </source>
</evidence>
<keyword evidence="5 6" id="KW-0413">Isomerase</keyword>
<dbReference type="Gene3D" id="3.10.50.40">
    <property type="match status" value="1"/>
</dbReference>
<dbReference type="InterPro" id="IPR046357">
    <property type="entry name" value="PPIase_dom_sf"/>
</dbReference>
<feature type="region of interest" description="Disordered" evidence="7">
    <location>
        <begin position="27"/>
        <end position="54"/>
    </location>
</feature>
<dbReference type="Pfam" id="PF13616">
    <property type="entry name" value="Rotamase_3"/>
    <property type="match status" value="1"/>
</dbReference>
<feature type="domain" description="PpiC" evidence="9">
    <location>
        <begin position="206"/>
        <end position="304"/>
    </location>
</feature>
<accession>A0ABS4GQB5</accession>
<gene>
    <name evidence="10" type="ORF">J2Z37_002466</name>
</gene>
<dbReference type="SUPFAM" id="SSF54534">
    <property type="entry name" value="FKBP-like"/>
    <property type="match status" value="1"/>
</dbReference>
<dbReference type="PROSITE" id="PS50198">
    <property type="entry name" value="PPIC_PPIASE_2"/>
    <property type="match status" value="1"/>
</dbReference>
<proteinExistence type="predicted"/>
<reference evidence="10 11" key="1">
    <citation type="submission" date="2021-03" db="EMBL/GenBank/DDBJ databases">
        <title>Genomic Encyclopedia of Type Strains, Phase IV (KMG-IV): sequencing the most valuable type-strain genomes for metagenomic binning, comparative biology and taxonomic classification.</title>
        <authorList>
            <person name="Goeker M."/>
        </authorList>
    </citation>
    <scope>NUCLEOTIDE SEQUENCE [LARGE SCALE GENOMIC DNA]</scope>
    <source>
        <strain evidence="10 11">DSM 24738</strain>
    </source>
</reference>
<dbReference type="InterPro" id="IPR000297">
    <property type="entry name" value="PPIase_PpiC"/>
</dbReference>
<name>A0ABS4GQB5_9BACL</name>
<dbReference type="Proteomes" id="UP001519343">
    <property type="component" value="Unassembled WGS sequence"/>
</dbReference>
<keyword evidence="3 8" id="KW-0732">Signal</keyword>
<dbReference type="GO" id="GO:0003755">
    <property type="term" value="F:peptidyl-prolyl cis-trans isomerase activity"/>
    <property type="evidence" value="ECO:0007669"/>
    <property type="project" value="UniProtKB-EC"/>
</dbReference>
<evidence type="ECO:0000256" key="4">
    <source>
        <dbReference type="ARBA" id="ARBA00023110"/>
    </source>
</evidence>
<dbReference type="PROSITE" id="PS51257">
    <property type="entry name" value="PROKAR_LIPOPROTEIN"/>
    <property type="match status" value="1"/>
</dbReference>
<evidence type="ECO:0000256" key="8">
    <source>
        <dbReference type="SAM" id="SignalP"/>
    </source>
</evidence>